<accession>A0A2C5Z7P4</accession>
<evidence type="ECO:0000313" key="2">
    <source>
        <dbReference type="EMBL" id="PHH75800.1"/>
    </source>
</evidence>
<evidence type="ECO:0000256" key="1">
    <source>
        <dbReference type="SAM" id="MobiDB-lite"/>
    </source>
</evidence>
<feature type="region of interest" description="Disordered" evidence="1">
    <location>
        <begin position="1"/>
        <end position="67"/>
    </location>
</feature>
<feature type="compositionally biased region" description="Low complexity" evidence="1">
    <location>
        <begin position="38"/>
        <end position="50"/>
    </location>
</feature>
<organism evidence="2 3">
    <name type="scientific">Ophiocordyceps camponoti-rufipedis</name>
    <dbReference type="NCBI Taxonomy" id="2004952"/>
    <lineage>
        <taxon>Eukaryota</taxon>
        <taxon>Fungi</taxon>
        <taxon>Dikarya</taxon>
        <taxon>Ascomycota</taxon>
        <taxon>Pezizomycotina</taxon>
        <taxon>Sordariomycetes</taxon>
        <taxon>Hypocreomycetidae</taxon>
        <taxon>Hypocreales</taxon>
        <taxon>Ophiocordycipitaceae</taxon>
        <taxon>Ophiocordyceps</taxon>
    </lineage>
</organism>
<name>A0A2C5Z7P4_9HYPO</name>
<proteinExistence type="predicted"/>
<dbReference type="AlphaFoldDB" id="A0A2C5Z7P4"/>
<protein>
    <submittedName>
        <fullName evidence="2">Uncharacterized protein</fullName>
    </submittedName>
</protein>
<keyword evidence="3" id="KW-1185">Reference proteome</keyword>
<feature type="compositionally biased region" description="Gly residues" evidence="1">
    <location>
        <begin position="7"/>
        <end position="16"/>
    </location>
</feature>
<evidence type="ECO:0000313" key="3">
    <source>
        <dbReference type="Proteomes" id="UP000226431"/>
    </source>
</evidence>
<dbReference type="Proteomes" id="UP000226431">
    <property type="component" value="Unassembled WGS sequence"/>
</dbReference>
<sequence>MDRYGQVPGGGTGGQGAERQGPGVAAGSGKSTGAGEEQQQQQQQQQQHKQQPARPGPARRGAWMVAGGGMKGWMDGWMVPGTDEWMVRMAPKGRRLQVRKKLAIDGWWWMCRVAAG</sequence>
<reference evidence="2 3" key="1">
    <citation type="submission" date="2017-06" db="EMBL/GenBank/DDBJ databases">
        <title>Ant-infecting Ophiocordyceps genomes reveal a high diversity of potential behavioral manipulation genes and a possible major role for enterotoxins.</title>
        <authorList>
            <person name="De Bekker C."/>
            <person name="Evans H.C."/>
            <person name="Brachmann A."/>
            <person name="Hughes D.P."/>
        </authorList>
    </citation>
    <scope>NUCLEOTIDE SEQUENCE [LARGE SCALE GENOMIC DNA]</scope>
    <source>
        <strain evidence="2 3">Map16</strain>
    </source>
</reference>
<gene>
    <name evidence="2" type="ORF">CDD80_2049</name>
</gene>
<dbReference type="EMBL" id="NJES01000196">
    <property type="protein sequence ID" value="PHH75800.1"/>
    <property type="molecule type" value="Genomic_DNA"/>
</dbReference>
<comment type="caution">
    <text evidence="2">The sequence shown here is derived from an EMBL/GenBank/DDBJ whole genome shotgun (WGS) entry which is preliminary data.</text>
</comment>